<comment type="caution">
    <text evidence="13">The sequence shown here is derived from an EMBL/GenBank/DDBJ whole genome shotgun (WGS) entry which is preliminary data.</text>
</comment>
<evidence type="ECO:0000256" key="4">
    <source>
        <dbReference type="ARBA" id="ARBA00022553"/>
    </source>
</evidence>
<feature type="domain" description="Protein kinase" evidence="12">
    <location>
        <begin position="35"/>
        <end position="323"/>
    </location>
</feature>
<dbReference type="EMBL" id="MTKT01005554">
    <property type="protein sequence ID" value="OWM66401.1"/>
    <property type="molecule type" value="Genomic_DNA"/>
</dbReference>
<feature type="binding site" evidence="11">
    <location>
        <position position="65"/>
    </location>
    <ligand>
        <name>ATP</name>
        <dbReference type="ChEBI" id="CHEBI:30616"/>
    </ligand>
</feature>
<keyword evidence="8 11" id="KW-0067">ATP-binding</keyword>
<dbReference type="EMBL" id="PGOL01000477">
    <property type="protein sequence ID" value="PKI70003.1"/>
    <property type="molecule type" value="Genomic_DNA"/>
</dbReference>
<keyword evidence="5" id="KW-0808">Transferase</keyword>
<dbReference type="InterPro" id="IPR008266">
    <property type="entry name" value="Tyr_kinase_AS"/>
</dbReference>
<name>A0A218W2B7_PUNGR</name>
<dbReference type="PROSITE" id="PS50011">
    <property type="entry name" value="PROTEIN_KINASE_DOM"/>
    <property type="match status" value="1"/>
</dbReference>
<dbReference type="SMART" id="SM00219">
    <property type="entry name" value="TyrKc"/>
    <property type="match status" value="1"/>
</dbReference>
<dbReference type="OrthoDB" id="192887at2759"/>
<comment type="catalytic activity">
    <reaction evidence="10">
        <text>L-seryl-[protein] + ATP = O-phospho-L-seryl-[protein] + ADP + H(+)</text>
        <dbReference type="Rhea" id="RHEA:17989"/>
        <dbReference type="Rhea" id="RHEA-COMP:9863"/>
        <dbReference type="Rhea" id="RHEA-COMP:11604"/>
        <dbReference type="ChEBI" id="CHEBI:15378"/>
        <dbReference type="ChEBI" id="CHEBI:29999"/>
        <dbReference type="ChEBI" id="CHEBI:30616"/>
        <dbReference type="ChEBI" id="CHEBI:83421"/>
        <dbReference type="ChEBI" id="CHEBI:456216"/>
        <dbReference type="EC" id="2.7.11.24"/>
    </reaction>
</comment>
<dbReference type="GO" id="GO:0005524">
    <property type="term" value="F:ATP binding"/>
    <property type="evidence" value="ECO:0007669"/>
    <property type="project" value="UniProtKB-UniRule"/>
</dbReference>
<dbReference type="Gene3D" id="3.30.200.20">
    <property type="entry name" value="Phosphorylase Kinase, domain 1"/>
    <property type="match status" value="1"/>
</dbReference>
<evidence type="ECO:0000256" key="6">
    <source>
        <dbReference type="ARBA" id="ARBA00022741"/>
    </source>
</evidence>
<dbReference type="PANTHER" id="PTHR24055">
    <property type="entry name" value="MITOGEN-ACTIVATED PROTEIN KINASE"/>
    <property type="match status" value="1"/>
</dbReference>
<reference evidence="14 16" key="3">
    <citation type="submission" date="2017-11" db="EMBL/GenBank/DDBJ databases">
        <title>De-novo sequencing of pomegranate (Punica granatum L.) genome.</title>
        <authorList>
            <person name="Akparov Z."/>
            <person name="Amiraslanov A."/>
            <person name="Hajiyeva S."/>
            <person name="Abbasov M."/>
            <person name="Kaur K."/>
            <person name="Hamwieh A."/>
            <person name="Solovyev V."/>
            <person name="Salamov A."/>
            <person name="Braich B."/>
            <person name="Kosarev P."/>
            <person name="Mahmoud A."/>
            <person name="Hajiyev E."/>
            <person name="Babayeva S."/>
            <person name="Izzatullayeva V."/>
            <person name="Mammadov A."/>
            <person name="Mammadov A."/>
            <person name="Sharifova S."/>
            <person name="Ojaghi J."/>
            <person name="Eynullazada K."/>
            <person name="Bayramov B."/>
            <person name="Abdulazimova A."/>
            <person name="Shahmuradov I."/>
        </authorList>
    </citation>
    <scope>NUCLEOTIDE SEQUENCE [LARGE SCALE GENOMIC DNA]</scope>
    <source>
        <strain evidence="14">AG2017</strain>
        <strain evidence="16">cv. AG2017</strain>
        <tissue evidence="14">Leaf</tissue>
    </source>
</reference>
<evidence type="ECO:0000256" key="3">
    <source>
        <dbReference type="ARBA" id="ARBA00022527"/>
    </source>
</evidence>
<protein>
    <recommendedName>
        <fullName evidence="2">mitogen-activated protein kinase</fullName>
        <ecNumber evidence="2">2.7.11.24</ecNumber>
    </recommendedName>
</protein>
<evidence type="ECO:0000313" key="16">
    <source>
        <dbReference type="Proteomes" id="UP000233551"/>
    </source>
</evidence>
<dbReference type="GO" id="GO:0004713">
    <property type="term" value="F:protein tyrosine kinase activity"/>
    <property type="evidence" value="ECO:0007669"/>
    <property type="project" value="InterPro"/>
</dbReference>
<comment type="similarity">
    <text evidence="1">Belongs to the protein kinase superfamily. CMGC Ser/Thr protein kinase family. MAP kinase subfamily.</text>
</comment>
<dbReference type="InterPro" id="IPR017441">
    <property type="entry name" value="Protein_kinase_ATP_BS"/>
</dbReference>
<evidence type="ECO:0000313" key="14">
    <source>
        <dbReference type="EMBL" id="PKI70003.1"/>
    </source>
</evidence>
<organism evidence="13 15">
    <name type="scientific">Punica granatum</name>
    <name type="common">Pomegranate</name>
    <dbReference type="NCBI Taxonomy" id="22663"/>
    <lineage>
        <taxon>Eukaryota</taxon>
        <taxon>Viridiplantae</taxon>
        <taxon>Streptophyta</taxon>
        <taxon>Embryophyta</taxon>
        <taxon>Tracheophyta</taxon>
        <taxon>Spermatophyta</taxon>
        <taxon>Magnoliopsida</taxon>
        <taxon>eudicotyledons</taxon>
        <taxon>Gunneridae</taxon>
        <taxon>Pentapetalae</taxon>
        <taxon>rosids</taxon>
        <taxon>malvids</taxon>
        <taxon>Myrtales</taxon>
        <taxon>Lythraceae</taxon>
        <taxon>Punica</taxon>
    </lineage>
</organism>
<gene>
    <name evidence="13" type="ORF">CDL15_Pgr013618</name>
    <name evidence="14" type="ORF">CRG98_009606</name>
</gene>
<keyword evidence="3" id="KW-0723">Serine/threonine-protein kinase</keyword>
<sequence length="364" mass="42114">MADLVRVVKPPDAIRQIRKNCYRVREIIFETDIKYYPLKPIGRGSHGVLCAALNLDTNDKVAIKKISNVFKDPKTAVNTLRELMILRQIQHENIIALKHVMLPSQRTRFEDVYLVFELMKTSLHNYIQTRKQLFEDQIRYFIFQILCGLNYLHSVNVLHRDLRPSNILVDSNCRLKICDFGLSRATARRDSKFMNPCIGAPWYRAPELLLGNNNYGPSIDVWSIGCIFAELLGRTPIFPGSDPLNQLQRIISMLGTPGEEDLDFIQNEKARRYIKSLRYSNGTRLSSRFPKADSTGLDLLESMLLFDPNKRITAAEALNHPYMAPYFDPSTVRPAQFPVELDVEKDMEKTAIRERIWQEILHFQ</sequence>
<accession>A0A218W2B7</accession>
<evidence type="ECO:0000256" key="2">
    <source>
        <dbReference type="ARBA" id="ARBA00012411"/>
    </source>
</evidence>
<dbReference type="PROSITE" id="PS00109">
    <property type="entry name" value="PROTEIN_KINASE_TYR"/>
    <property type="match status" value="1"/>
</dbReference>
<dbReference type="InterPro" id="IPR000719">
    <property type="entry name" value="Prot_kinase_dom"/>
</dbReference>
<dbReference type="SUPFAM" id="SSF56112">
    <property type="entry name" value="Protein kinase-like (PK-like)"/>
    <property type="match status" value="1"/>
</dbReference>
<keyword evidence="6 11" id="KW-0547">Nucleotide-binding</keyword>
<evidence type="ECO:0000256" key="1">
    <source>
        <dbReference type="ARBA" id="ARBA00008832"/>
    </source>
</evidence>
<dbReference type="FunFam" id="3.30.200.20:FF:000046">
    <property type="entry name" value="Mitogen-activated protein kinase"/>
    <property type="match status" value="1"/>
</dbReference>
<keyword evidence="7" id="KW-0418">Kinase</keyword>
<evidence type="ECO:0000256" key="11">
    <source>
        <dbReference type="PROSITE-ProRule" id="PRU10141"/>
    </source>
</evidence>
<dbReference type="STRING" id="22663.A0A218W2B7"/>
<keyword evidence="16" id="KW-1185">Reference proteome</keyword>
<dbReference type="PROSITE" id="PS00107">
    <property type="entry name" value="PROTEIN_KINASE_ATP"/>
    <property type="match status" value="1"/>
</dbReference>
<evidence type="ECO:0000256" key="7">
    <source>
        <dbReference type="ARBA" id="ARBA00022777"/>
    </source>
</evidence>
<reference evidence="13" key="2">
    <citation type="submission" date="2017-06" db="EMBL/GenBank/DDBJ databases">
        <title>The pomegranate genome and the genomics of punicalagin biosynthesis.</title>
        <authorList>
            <person name="Xu C."/>
        </authorList>
    </citation>
    <scope>NUCLEOTIDE SEQUENCE [LARGE SCALE GENOMIC DNA]</scope>
    <source>
        <tissue evidence="13">Fresh leaf</tissue>
    </source>
</reference>
<dbReference type="FunFam" id="1.10.510.10:FF:000098">
    <property type="entry name" value="Mitogen-activated protein kinase 1"/>
    <property type="match status" value="1"/>
</dbReference>
<dbReference type="Proteomes" id="UP000233551">
    <property type="component" value="Unassembled WGS sequence"/>
</dbReference>
<comment type="catalytic activity">
    <reaction evidence="9">
        <text>L-threonyl-[protein] + ATP = O-phospho-L-threonyl-[protein] + ADP + H(+)</text>
        <dbReference type="Rhea" id="RHEA:46608"/>
        <dbReference type="Rhea" id="RHEA-COMP:11060"/>
        <dbReference type="Rhea" id="RHEA-COMP:11605"/>
        <dbReference type="ChEBI" id="CHEBI:15378"/>
        <dbReference type="ChEBI" id="CHEBI:30013"/>
        <dbReference type="ChEBI" id="CHEBI:30616"/>
        <dbReference type="ChEBI" id="CHEBI:61977"/>
        <dbReference type="ChEBI" id="CHEBI:456216"/>
        <dbReference type="EC" id="2.7.11.24"/>
    </reaction>
</comment>
<reference evidence="15" key="1">
    <citation type="journal article" date="2017" name="Plant J.">
        <title>The pomegranate (Punica granatum L.) genome and the genomics of punicalagin biosynthesis.</title>
        <authorList>
            <person name="Qin G."/>
            <person name="Xu C."/>
            <person name="Ming R."/>
            <person name="Tang H."/>
            <person name="Guyot R."/>
            <person name="Kramer E.M."/>
            <person name="Hu Y."/>
            <person name="Yi X."/>
            <person name="Qi Y."/>
            <person name="Xu X."/>
            <person name="Gao Z."/>
            <person name="Pan H."/>
            <person name="Jian J."/>
            <person name="Tian Y."/>
            <person name="Yue Z."/>
            <person name="Xu Y."/>
        </authorList>
    </citation>
    <scope>NUCLEOTIDE SEQUENCE [LARGE SCALE GENOMIC DNA]</scope>
    <source>
        <strain evidence="15">cv. Dabenzi</strain>
    </source>
</reference>
<evidence type="ECO:0000313" key="15">
    <source>
        <dbReference type="Proteomes" id="UP000197138"/>
    </source>
</evidence>
<dbReference type="Proteomes" id="UP000197138">
    <property type="component" value="Unassembled WGS sequence"/>
</dbReference>
<dbReference type="GO" id="GO:0004707">
    <property type="term" value="F:MAP kinase activity"/>
    <property type="evidence" value="ECO:0007669"/>
    <property type="project" value="UniProtKB-EC"/>
</dbReference>
<dbReference type="AlphaFoldDB" id="A0A218W2B7"/>
<proteinExistence type="inferred from homology"/>
<evidence type="ECO:0000256" key="10">
    <source>
        <dbReference type="ARBA" id="ARBA00048312"/>
    </source>
</evidence>
<dbReference type="InterPro" id="IPR020635">
    <property type="entry name" value="Tyr_kinase_cat_dom"/>
</dbReference>
<dbReference type="EC" id="2.7.11.24" evidence="2"/>
<dbReference type="GeneID" id="116200319"/>
<keyword evidence="4" id="KW-0597">Phosphoprotein</keyword>
<dbReference type="Pfam" id="PF00069">
    <property type="entry name" value="Pkinase"/>
    <property type="match status" value="1"/>
</dbReference>
<evidence type="ECO:0000259" key="12">
    <source>
        <dbReference type="PROSITE" id="PS50011"/>
    </source>
</evidence>
<dbReference type="Gene3D" id="1.10.510.10">
    <property type="entry name" value="Transferase(Phosphotransferase) domain 1"/>
    <property type="match status" value="1"/>
</dbReference>
<evidence type="ECO:0000313" key="13">
    <source>
        <dbReference type="EMBL" id="OWM66401.1"/>
    </source>
</evidence>
<evidence type="ECO:0000256" key="8">
    <source>
        <dbReference type="ARBA" id="ARBA00022840"/>
    </source>
</evidence>
<dbReference type="InterPro" id="IPR011009">
    <property type="entry name" value="Kinase-like_dom_sf"/>
</dbReference>
<dbReference type="InterPro" id="IPR050117">
    <property type="entry name" value="MAPK"/>
</dbReference>
<evidence type="ECO:0000256" key="5">
    <source>
        <dbReference type="ARBA" id="ARBA00022679"/>
    </source>
</evidence>
<evidence type="ECO:0000256" key="9">
    <source>
        <dbReference type="ARBA" id="ARBA00047592"/>
    </source>
</evidence>